<organism evidence="3 4">
    <name type="scientific">Protopolystoma xenopodis</name>
    <dbReference type="NCBI Taxonomy" id="117903"/>
    <lineage>
        <taxon>Eukaryota</taxon>
        <taxon>Metazoa</taxon>
        <taxon>Spiralia</taxon>
        <taxon>Lophotrochozoa</taxon>
        <taxon>Platyhelminthes</taxon>
        <taxon>Monogenea</taxon>
        <taxon>Polyopisthocotylea</taxon>
        <taxon>Polystomatidea</taxon>
        <taxon>Polystomatidae</taxon>
        <taxon>Protopolystoma</taxon>
    </lineage>
</organism>
<name>A0A3S5ATR3_9PLAT</name>
<keyword evidence="2" id="KW-0472">Membrane</keyword>
<dbReference type="Proteomes" id="UP000784294">
    <property type="component" value="Unassembled WGS sequence"/>
</dbReference>
<accession>A0A3S5ATR3</accession>
<feature type="compositionally biased region" description="Pro residues" evidence="1">
    <location>
        <begin position="298"/>
        <end position="309"/>
    </location>
</feature>
<protein>
    <submittedName>
        <fullName evidence="3">Uncharacterized protein</fullName>
    </submittedName>
</protein>
<feature type="transmembrane region" description="Helical" evidence="2">
    <location>
        <begin position="74"/>
        <end position="96"/>
    </location>
</feature>
<evidence type="ECO:0000313" key="3">
    <source>
        <dbReference type="EMBL" id="VEL25011.1"/>
    </source>
</evidence>
<feature type="region of interest" description="Disordered" evidence="1">
    <location>
        <begin position="247"/>
        <end position="267"/>
    </location>
</feature>
<keyword evidence="2" id="KW-1133">Transmembrane helix</keyword>
<gene>
    <name evidence="3" type="ORF">PXEA_LOCUS18451</name>
</gene>
<reference evidence="3" key="1">
    <citation type="submission" date="2018-11" db="EMBL/GenBank/DDBJ databases">
        <authorList>
            <consortium name="Pathogen Informatics"/>
        </authorList>
    </citation>
    <scope>NUCLEOTIDE SEQUENCE</scope>
</reference>
<feature type="compositionally biased region" description="Gly residues" evidence="1">
    <location>
        <begin position="114"/>
        <end position="126"/>
    </location>
</feature>
<dbReference type="EMBL" id="CAAALY010071137">
    <property type="protein sequence ID" value="VEL25011.1"/>
    <property type="molecule type" value="Genomic_DNA"/>
</dbReference>
<dbReference type="AlphaFoldDB" id="A0A3S5ATR3"/>
<keyword evidence="2" id="KW-0812">Transmembrane</keyword>
<feature type="compositionally biased region" description="Acidic residues" evidence="1">
    <location>
        <begin position="128"/>
        <end position="161"/>
    </location>
</feature>
<feature type="region of interest" description="Disordered" evidence="1">
    <location>
        <begin position="106"/>
        <end position="162"/>
    </location>
</feature>
<proteinExistence type="predicted"/>
<evidence type="ECO:0000256" key="2">
    <source>
        <dbReference type="SAM" id="Phobius"/>
    </source>
</evidence>
<evidence type="ECO:0000313" key="4">
    <source>
        <dbReference type="Proteomes" id="UP000784294"/>
    </source>
</evidence>
<evidence type="ECO:0000256" key="1">
    <source>
        <dbReference type="SAM" id="MobiDB-lite"/>
    </source>
</evidence>
<keyword evidence="4" id="KW-1185">Reference proteome</keyword>
<feature type="region of interest" description="Disordered" evidence="1">
    <location>
        <begin position="288"/>
        <end position="309"/>
    </location>
</feature>
<feature type="non-terminal residue" evidence="3">
    <location>
        <position position="1"/>
    </location>
</feature>
<sequence>MIMCDRLGRHLESLVPQMVDKPLSESLSYGAFGAGKTGSGSAFGVNDGGSSTVSSSSRHWPICPFAVCLTTTQIAVVTLLILLLLMLISALLLVVYRRHRLSLSAVSSSHPSGSGMGIGLGCGGGNAAEEDEGEVEEEEEEDDDEEEEEGEEGEEVEEEEYPLSAASRYLTGYKSRAEDRPPGLTDHSGSAAQAVAHLNSHFPVLLPSGGEIYNSEPHPATAPAMRALKSGVGRFIQPWAYLSLTQPKSRPARPASGQHSGLAWLDPGGIQTTRSAFLAPLGSGVLEGEYTSSTSVSHPPPPPPPPPPS</sequence>
<comment type="caution">
    <text evidence="3">The sequence shown here is derived from an EMBL/GenBank/DDBJ whole genome shotgun (WGS) entry which is preliminary data.</text>
</comment>